<accession>A0AAV3PYE3</accession>
<dbReference type="EMBL" id="BAABME010019167">
    <property type="protein sequence ID" value="GAA0156308.1"/>
    <property type="molecule type" value="Genomic_DNA"/>
</dbReference>
<sequence>MLYMESVSYSLINGDQTGYFEPGCGLRQGILFPLIFYSANRHGVLCRIPRHNWHRTTRHVFFPHGNFWTTTVGSSPSLTWKSLMSARDLLIKGTSWTICSGRTIKVWTYKWLPLTTSNKPITPPNKDYADLRVCDLIDSEVGVWTFLSAVAIKLTSKTFPFCFPSEMLVTSLLQ</sequence>
<gene>
    <name evidence="1" type="ORF">LIER_38250</name>
</gene>
<comment type="caution">
    <text evidence="1">The sequence shown here is derived from an EMBL/GenBank/DDBJ whole genome shotgun (WGS) entry which is preliminary data.</text>
</comment>
<evidence type="ECO:0000313" key="2">
    <source>
        <dbReference type="Proteomes" id="UP001454036"/>
    </source>
</evidence>
<proteinExistence type="predicted"/>
<protein>
    <submittedName>
        <fullName evidence="1">Uncharacterized protein</fullName>
    </submittedName>
</protein>
<organism evidence="1 2">
    <name type="scientific">Lithospermum erythrorhizon</name>
    <name type="common">Purple gromwell</name>
    <name type="synonym">Lithospermum officinale var. erythrorhizon</name>
    <dbReference type="NCBI Taxonomy" id="34254"/>
    <lineage>
        <taxon>Eukaryota</taxon>
        <taxon>Viridiplantae</taxon>
        <taxon>Streptophyta</taxon>
        <taxon>Embryophyta</taxon>
        <taxon>Tracheophyta</taxon>
        <taxon>Spermatophyta</taxon>
        <taxon>Magnoliopsida</taxon>
        <taxon>eudicotyledons</taxon>
        <taxon>Gunneridae</taxon>
        <taxon>Pentapetalae</taxon>
        <taxon>asterids</taxon>
        <taxon>lamiids</taxon>
        <taxon>Boraginales</taxon>
        <taxon>Boraginaceae</taxon>
        <taxon>Boraginoideae</taxon>
        <taxon>Lithospermeae</taxon>
        <taxon>Lithospermum</taxon>
    </lineage>
</organism>
<reference evidence="1 2" key="1">
    <citation type="submission" date="2024-01" db="EMBL/GenBank/DDBJ databases">
        <title>The complete chloroplast genome sequence of Lithospermum erythrorhizon: insights into the phylogenetic relationship among Boraginaceae species and the maternal lineages of purple gromwells.</title>
        <authorList>
            <person name="Okada T."/>
            <person name="Watanabe K."/>
        </authorList>
    </citation>
    <scope>NUCLEOTIDE SEQUENCE [LARGE SCALE GENOMIC DNA]</scope>
</reference>
<keyword evidence="2" id="KW-1185">Reference proteome</keyword>
<name>A0AAV3PYE3_LITER</name>
<dbReference type="AlphaFoldDB" id="A0AAV3PYE3"/>
<evidence type="ECO:0000313" key="1">
    <source>
        <dbReference type="EMBL" id="GAA0156308.1"/>
    </source>
</evidence>
<dbReference type="Proteomes" id="UP001454036">
    <property type="component" value="Unassembled WGS sequence"/>
</dbReference>